<gene>
    <name evidence="7" type="ORF">NKR19_g1694</name>
</gene>
<accession>A0AA38RXZ7</accession>
<dbReference type="Proteomes" id="UP001174691">
    <property type="component" value="Unassembled WGS sequence"/>
</dbReference>
<dbReference type="GO" id="GO:0005741">
    <property type="term" value="C:mitochondrial outer membrane"/>
    <property type="evidence" value="ECO:0007669"/>
    <property type="project" value="TreeGrafter"/>
</dbReference>
<name>A0AA38RXZ7_9PEZI</name>
<comment type="similarity">
    <text evidence="2">Belongs to the TspO/BZRP family.</text>
</comment>
<keyword evidence="3 6" id="KW-0812">Transmembrane</keyword>
<keyword evidence="4 6" id="KW-1133">Transmembrane helix</keyword>
<dbReference type="InterPro" id="IPR038330">
    <property type="entry name" value="TspO/MBR-related_sf"/>
</dbReference>
<dbReference type="PIRSF" id="PIRSF005859">
    <property type="entry name" value="PBR"/>
    <property type="match status" value="1"/>
</dbReference>
<keyword evidence="8" id="KW-1185">Reference proteome</keyword>
<reference evidence="7" key="1">
    <citation type="submission" date="2022-07" db="EMBL/GenBank/DDBJ databases">
        <title>Fungi with potential for degradation of polypropylene.</title>
        <authorList>
            <person name="Gostincar C."/>
        </authorList>
    </citation>
    <scope>NUCLEOTIDE SEQUENCE</scope>
    <source>
        <strain evidence="7">EXF-13287</strain>
    </source>
</reference>
<dbReference type="Gene3D" id="1.20.1260.100">
    <property type="entry name" value="TspO/MBR protein"/>
    <property type="match status" value="1"/>
</dbReference>
<dbReference type="Pfam" id="PF03073">
    <property type="entry name" value="TspO_MBR"/>
    <property type="match status" value="1"/>
</dbReference>
<evidence type="ECO:0000313" key="7">
    <source>
        <dbReference type="EMBL" id="KAJ9162029.1"/>
    </source>
</evidence>
<dbReference type="PANTHER" id="PTHR10057:SF0">
    <property type="entry name" value="TRANSLOCATOR PROTEIN"/>
    <property type="match status" value="1"/>
</dbReference>
<dbReference type="CDD" id="cd15904">
    <property type="entry name" value="TSPO_MBR"/>
    <property type="match status" value="1"/>
</dbReference>
<evidence type="ECO:0000256" key="1">
    <source>
        <dbReference type="ARBA" id="ARBA00004141"/>
    </source>
</evidence>
<dbReference type="EMBL" id="JANBVN010000016">
    <property type="protein sequence ID" value="KAJ9162029.1"/>
    <property type="molecule type" value="Genomic_DNA"/>
</dbReference>
<evidence type="ECO:0000256" key="3">
    <source>
        <dbReference type="ARBA" id="ARBA00022692"/>
    </source>
</evidence>
<comment type="subcellular location">
    <subcellularLocation>
        <location evidence="1">Membrane</location>
        <topology evidence="1">Multi-pass membrane protein</topology>
    </subcellularLocation>
</comment>
<dbReference type="InterPro" id="IPR004307">
    <property type="entry name" value="TspO_MBR"/>
</dbReference>
<feature type="transmembrane region" description="Helical" evidence="6">
    <location>
        <begin position="20"/>
        <end position="37"/>
    </location>
</feature>
<dbReference type="AlphaFoldDB" id="A0AA38RXZ7"/>
<organism evidence="7 8">
    <name type="scientific">Coniochaeta hoffmannii</name>
    <dbReference type="NCBI Taxonomy" id="91930"/>
    <lineage>
        <taxon>Eukaryota</taxon>
        <taxon>Fungi</taxon>
        <taxon>Dikarya</taxon>
        <taxon>Ascomycota</taxon>
        <taxon>Pezizomycotina</taxon>
        <taxon>Sordariomycetes</taxon>
        <taxon>Sordariomycetidae</taxon>
        <taxon>Coniochaetales</taxon>
        <taxon>Coniochaetaceae</taxon>
        <taxon>Coniochaeta</taxon>
    </lineage>
</organism>
<dbReference type="PANTHER" id="PTHR10057">
    <property type="entry name" value="PERIPHERAL-TYPE BENZODIAZEPINE RECEPTOR"/>
    <property type="match status" value="1"/>
</dbReference>
<evidence type="ECO:0000256" key="4">
    <source>
        <dbReference type="ARBA" id="ARBA00022989"/>
    </source>
</evidence>
<proteinExistence type="inferred from homology"/>
<sequence length="188" mass="20577">MTTYIPQLTLPQAVFDNPAISILLPIALGTGVGYLVRPSRTQDTYRKIRNPPFNPPPGVFGPVWTLLYGLMGYAAYRAVHLGTSPLSLPSTIRDAKAGATLYTVQLGLNLVWMPLFFGLNRPYLATADLVALLGLNGYLTYLWGGVDSLAGWCLVPYLGWLSFATYLSAGAAWLNDGDLRQPREKKDL</sequence>
<evidence type="ECO:0000256" key="6">
    <source>
        <dbReference type="SAM" id="Phobius"/>
    </source>
</evidence>
<evidence type="ECO:0000256" key="2">
    <source>
        <dbReference type="ARBA" id="ARBA00007524"/>
    </source>
</evidence>
<evidence type="ECO:0000313" key="8">
    <source>
        <dbReference type="Proteomes" id="UP001174691"/>
    </source>
</evidence>
<evidence type="ECO:0000256" key="5">
    <source>
        <dbReference type="ARBA" id="ARBA00023136"/>
    </source>
</evidence>
<feature type="transmembrane region" description="Helical" evidence="6">
    <location>
        <begin position="58"/>
        <end position="79"/>
    </location>
</feature>
<comment type="caution">
    <text evidence="7">The sequence shown here is derived from an EMBL/GenBank/DDBJ whole genome shotgun (WGS) entry which is preliminary data.</text>
</comment>
<keyword evidence="5 6" id="KW-0472">Membrane</keyword>
<feature type="transmembrane region" description="Helical" evidence="6">
    <location>
        <begin position="124"/>
        <end position="143"/>
    </location>
</feature>
<feature type="transmembrane region" description="Helical" evidence="6">
    <location>
        <begin position="149"/>
        <end position="174"/>
    </location>
</feature>
<protein>
    <submittedName>
        <fullName evidence="7">TspO/MBR-related protein</fullName>
    </submittedName>
</protein>
<dbReference type="FunFam" id="1.20.1260.100:FF:000001">
    <property type="entry name" value="translocator protein 2"/>
    <property type="match status" value="1"/>
</dbReference>
<dbReference type="GO" id="GO:0033013">
    <property type="term" value="P:tetrapyrrole metabolic process"/>
    <property type="evidence" value="ECO:0007669"/>
    <property type="project" value="UniProtKB-ARBA"/>
</dbReference>